<feature type="domain" description="Protein kinase" evidence="23">
    <location>
        <begin position="681"/>
        <end position="986"/>
    </location>
</feature>
<dbReference type="PANTHER" id="PTHR24416:SF602">
    <property type="entry name" value="PROTEIN VER-1-RELATED"/>
    <property type="match status" value="1"/>
</dbReference>
<dbReference type="Pfam" id="PF07679">
    <property type="entry name" value="I-set"/>
    <property type="match status" value="1"/>
</dbReference>
<dbReference type="SMART" id="SM00409">
    <property type="entry name" value="IG"/>
    <property type="match status" value="2"/>
</dbReference>
<dbReference type="Gene3D" id="2.60.40.10">
    <property type="entry name" value="Immunoglobulins"/>
    <property type="match status" value="2"/>
</dbReference>
<accession>A0A2G5SPJ8</accession>
<dbReference type="InterPro" id="IPR003598">
    <property type="entry name" value="Ig_sub2"/>
</dbReference>
<feature type="binding site" evidence="19">
    <location>
        <position position="857"/>
    </location>
    <ligand>
        <name>Mg(2+)</name>
        <dbReference type="ChEBI" id="CHEBI:18420"/>
    </ligand>
</feature>
<keyword evidence="19" id="KW-0460">Magnesium</keyword>
<dbReference type="InterPro" id="IPR020635">
    <property type="entry name" value="Tyr_kinase_cat_dom"/>
</dbReference>
<evidence type="ECO:0000256" key="22">
    <source>
        <dbReference type="SAM" id="Phobius"/>
    </source>
</evidence>
<comment type="caution">
    <text evidence="25">The sequence shown here is derived from an EMBL/GenBank/DDBJ whole genome shotgun (WGS) entry which is preliminary data.</text>
</comment>
<dbReference type="InterPro" id="IPR050122">
    <property type="entry name" value="RTK"/>
</dbReference>
<feature type="binding site" evidence="18">
    <location>
        <begin position="771"/>
        <end position="777"/>
    </location>
    <ligand>
        <name>ATP</name>
        <dbReference type="ChEBI" id="CHEBI:30616"/>
    </ligand>
</feature>
<keyword evidence="15" id="KW-0393">Immunoglobulin domain</keyword>
<dbReference type="FunFam" id="3.30.200.20:FF:000586">
    <property type="entry name" value="Receptor protein-tyrosine kinase"/>
    <property type="match status" value="1"/>
</dbReference>
<keyword evidence="10 22" id="KW-0472">Membrane</keyword>
<dbReference type="SMART" id="SM00408">
    <property type="entry name" value="IGc2"/>
    <property type="match status" value="2"/>
</dbReference>
<dbReference type="AlphaFoldDB" id="A0A2G5SPJ8"/>
<dbReference type="GO" id="GO:0043235">
    <property type="term" value="C:receptor complex"/>
    <property type="evidence" value="ECO:0007669"/>
    <property type="project" value="TreeGrafter"/>
</dbReference>
<evidence type="ECO:0000256" key="3">
    <source>
        <dbReference type="ARBA" id="ARBA00022475"/>
    </source>
</evidence>
<dbReference type="GO" id="GO:0007169">
    <property type="term" value="P:cell surface receptor protein tyrosine kinase signaling pathway"/>
    <property type="evidence" value="ECO:0007669"/>
    <property type="project" value="TreeGrafter"/>
</dbReference>
<evidence type="ECO:0000256" key="19">
    <source>
        <dbReference type="PIRSR" id="PIRSR000615-3"/>
    </source>
</evidence>
<dbReference type="EC" id="2.7.10.1" evidence="2"/>
<evidence type="ECO:0000256" key="18">
    <source>
        <dbReference type="PIRSR" id="PIRSR000615-2"/>
    </source>
</evidence>
<dbReference type="InterPro" id="IPR011009">
    <property type="entry name" value="Kinase-like_dom_sf"/>
</dbReference>
<dbReference type="InterPro" id="IPR036179">
    <property type="entry name" value="Ig-like_dom_sf"/>
</dbReference>
<dbReference type="PRINTS" id="PR00109">
    <property type="entry name" value="TYRKINASE"/>
</dbReference>
<dbReference type="PANTHER" id="PTHR24416">
    <property type="entry name" value="TYROSINE-PROTEIN KINASE RECEPTOR"/>
    <property type="match status" value="1"/>
</dbReference>
<reference evidence="26" key="1">
    <citation type="submission" date="2017-10" db="EMBL/GenBank/DDBJ databases">
        <title>Rapid genome shrinkage in a self-fertile nematode reveals novel sperm competition proteins.</title>
        <authorList>
            <person name="Yin D."/>
            <person name="Schwarz E.M."/>
            <person name="Thomas C.G."/>
            <person name="Felde R.L."/>
            <person name="Korf I.F."/>
            <person name="Cutter A.D."/>
            <person name="Schartner C.M."/>
            <person name="Ralston E.J."/>
            <person name="Meyer B.J."/>
            <person name="Haag E.S."/>
        </authorList>
    </citation>
    <scope>NUCLEOTIDE SEQUENCE [LARGE SCALE GENOMIC DNA]</scope>
    <source>
        <strain evidence="26">JU1422</strain>
    </source>
</reference>
<dbReference type="InterPro" id="IPR003599">
    <property type="entry name" value="Ig_sub"/>
</dbReference>
<keyword evidence="5 22" id="KW-0812">Transmembrane</keyword>
<keyword evidence="11" id="KW-0829">Tyrosine-protein kinase</keyword>
<evidence type="ECO:0000256" key="13">
    <source>
        <dbReference type="ARBA" id="ARBA00023170"/>
    </source>
</evidence>
<keyword evidence="3" id="KW-1003">Cell membrane</keyword>
<dbReference type="SMART" id="SM00219">
    <property type="entry name" value="TyrKc"/>
    <property type="match status" value="1"/>
</dbReference>
<evidence type="ECO:0000313" key="25">
    <source>
        <dbReference type="EMBL" id="PIC16882.1"/>
    </source>
</evidence>
<dbReference type="Proteomes" id="UP000230233">
    <property type="component" value="Chromosome X"/>
</dbReference>
<evidence type="ECO:0000256" key="9">
    <source>
        <dbReference type="ARBA" id="ARBA00022989"/>
    </source>
</evidence>
<dbReference type="Gene3D" id="3.30.200.20">
    <property type="entry name" value="Phosphorylase Kinase, domain 1"/>
    <property type="match status" value="1"/>
</dbReference>
<dbReference type="InterPro" id="IPR008266">
    <property type="entry name" value="Tyr_kinase_AS"/>
</dbReference>
<dbReference type="PROSITE" id="PS50835">
    <property type="entry name" value="IG_LIKE"/>
    <property type="match status" value="2"/>
</dbReference>
<organism evidence="25 26">
    <name type="scientific">Caenorhabditis nigoni</name>
    <dbReference type="NCBI Taxonomy" id="1611254"/>
    <lineage>
        <taxon>Eukaryota</taxon>
        <taxon>Metazoa</taxon>
        <taxon>Ecdysozoa</taxon>
        <taxon>Nematoda</taxon>
        <taxon>Chromadorea</taxon>
        <taxon>Rhabditida</taxon>
        <taxon>Rhabditina</taxon>
        <taxon>Rhabditomorpha</taxon>
        <taxon>Rhabditoidea</taxon>
        <taxon>Rhabditidae</taxon>
        <taxon>Peloderinae</taxon>
        <taxon>Caenorhabditis</taxon>
    </lineage>
</organism>
<proteinExistence type="predicted"/>
<feature type="domain" description="Ig-like" evidence="24">
    <location>
        <begin position="501"/>
        <end position="584"/>
    </location>
</feature>
<evidence type="ECO:0000256" key="11">
    <source>
        <dbReference type="ARBA" id="ARBA00023137"/>
    </source>
</evidence>
<dbReference type="PROSITE" id="PS00109">
    <property type="entry name" value="PROTEIN_KINASE_TYR"/>
    <property type="match status" value="1"/>
</dbReference>
<feature type="domain" description="Ig-like" evidence="24">
    <location>
        <begin position="419"/>
        <end position="494"/>
    </location>
</feature>
<evidence type="ECO:0000256" key="15">
    <source>
        <dbReference type="ARBA" id="ARBA00023319"/>
    </source>
</evidence>
<dbReference type="GO" id="GO:0005886">
    <property type="term" value="C:plasma membrane"/>
    <property type="evidence" value="ECO:0007669"/>
    <property type="project" value="UniProtKB-SubCell"/>
</dbReference>
<dbReference type="InterPro" id="IPR017441">
    <property type="entry name" value="Protein_kinase_ATP_BS"/>
</dbReference>
<keyword evidence="13" id="KW-0675">Receptor</keyword>
<feature type="compositionally biased region" description="Basic and acidic residues" evidence="21">
    <location>
        <begin position="1045"/>
        <end position="1064"/>
    </location>
</feature>
<evidence type="ECO:0000256" key="7">
    <source>
        <dbReference type="ARBA" id="ARBA00022777"/>
    </source>
</evidence>
<protein>
    <recommendedName>
        <fullName evidence="2">receptor protein-tyrosine kinase</fullName>
        <ecNumber evidence="2">2.7.10.1</ecNumber>
    </recommendedName>
</protein>
<dbReference type="EMBL" id="PDUG01000006">
    <property type="protein sequence ID" value="PIC16882.1"/>
    <property type="molecule type" value="Genomic_DNA"/>
</dbReference>
<dbReference type="InterPro" id="IPR013151">
    <property type="entry name" value="Immunoglobulin_dom"/>
</dbReference>
<feature type="active site" description="Proton acceptor" evidence="17">
    <location>
        <position position="852"/>
    </location>
</feature>
<comment type="catalytic activity">
    <reaction evidence="16">
        <text>L-tyrosyl-[protein] + ATP = O-phospho-L-tyrosyl-[protein] + ADP + H(+)</text>
        <dbReference type="Rhea" id="RHEA:10596"/>
        <dbReference type="Rhea" id="RHEA-COMP:10136"/>
        <dbReference type="Rhea" id="RHEA-COMP:20101"/>
        <dbReference type="ChEBI" id="CHEBI:15378"/>
        <dbReference type="ChEBI" id="CHEBI:30616"/>
        <dbReference type="ChEBI" id="CHEBI:46858"/>
        <dbReference type="ChEBI" id="CHEBI:61978"/>
        <dbReference type="ChEBI" id="CHEBI:456216"/>
        <dbReference type="EC" id="2.7.10.1"/>
    </reaction>
</comment>
<dbReference type="STRING" id="1611254.A0A2G5SPJ8"/>
<keyword evidence="7" id="KW-0418">Kinase</keyword>
<evidence type="ECO:0000313" key="26">
    <source>
        <dbReference type="Proteomes" id="UP000230233"/>
    </source>
</evidence>
<dbReference type="Gene3D" id="1.10.510.10">
    <property type="entry name" value="Transferase(Phosphotransferase) domain 1"/>
    <property type="match status" value="1"/>
</dbReference>
<dbReference type="GO" id="GO:0004714">
    <property type="term" value="F:transmembrane receptor protein tyrosine kinase activity"/>
    <property type="evidence" value="ECO:0007669"/>
    <property type="project" value="UniProtKB-EC"/>
</dbReference>
<gene>
    <name evidence="25" type="primary">Cnig_chr_X.g23327</name>
    <name evidence="25" type="ORF">B9Z55_023327</name>
</gene>
<keyword evidence="14" id="KW-0325">Glycoprotein</keyword>
<dbReference type="InterPro" id="IPR007110">
    <property type="entry name" value="Ig-like_dom"/>
</dbReference>
<dbReference type="InterPro" id="IPR013783">
    <property type="entry name" value="Ig-like_fold"/>
</dbReference>
<dbReference type="GO" id="GO:0005524">
    <property type="term" value="F:ATP binding"/>
    <property type="evidence" value="ECO:0007669"/>
    <property type="project" value="UniProtKB-UniRule"/>
</dbReference>
<keyword evidence="9 22" id="KW-1133">Transmembrane helix</keyword>
<dbReference type="PROSITE" id="PS00107">
    <property type="entry name" value="PROTEIN_KINASE_ATP"/>
    <property type="match status" value="1"/>
</dbReference>
<dbReference type="InterPro" id="IPR013098">
    <property type="entry name" value="Ig_I-set"/>
</dbReference>
<evidence type="ECO:0000256" key="8">
    <source>
        <dbReference type="ARBA" id="ARBA00022840"/>
    </source>
</evidence>
<feature type="binding site" evidence="18">
    <location>
        <position position="856"/>
    </location>
    <ligand>
        <name>ATP</name>
        <dbReference type="ChEBI" id="CHEBI:30616"/>
    </ligand>
</feature>
<dbReference type="GO" id="GO:0046872">
    <property type="term" value="F:metal ion binding"/>
    <property type="evidence" value="ECO:0007669"/>
    <property type="project" value="UniProtKB-KW"/>
</dbReference>
<keyword evidence="26" id="KW-1185">Reference proteome</keyword>
<dbReference type="FunFam" id="1.10.510.10:FF:000554">
    <property type="entry name" value="Predicted protein"/>
    <property type="match status" value="1"/>
</dbReference>
<evidence type="ECO:0000256" key="1">
    <source>
        <dbReference type="ARBA" id="ARBA00004162"/>
    </source>
</evidence>
<dbReference type="Pfam" id="PF00047">
    <property type="entry name" value="ig"/>
    <property type="match status" value="1"/>
</dbReference>
<evidence type="ECO:0000256" key="10">
    <source>
        <dbReference type="ARBA" id="ARBA00023136"/>
    </source>
</evidence>
<sequence length="1070" mass="123368">MELYFRPTLADETALRNTTHHGMRVVLGVLLLVTANFAYQAPTFDVKEHLAKKDASNDDLGKHFNFFWDKGFDWPHVGHNYSQTCHLVHNGTREFAPFHHELRIECDECSITRGSRVFVERHRLIGNQIFITFRIEHLELEDTGTYKCVWNFNKKRFKIIDYELHVAPTKPQIKLIERSPQVLRVKEGKQTSLSAEFAVYPLDVENYTATWSRTYNSSIKDGPQSETIITDELRIVSAKSLENGVLAEILEFNSGAMATNMSGKYRLFISHMNTSQNVQWEVLIENEQPDVHITVREPSSFIFFNQQFYPPGTHLHVDCVSISIPSADVTFERKNRENGNFEEIDRKSMMSVGGTFERRLVWNMTLDEDTELRCTSTRNGNKYTAMKSIMVADEAFKIFSSFEKSDKATSLELPNVIYDGDNVKLTCVVPNGATDWDVFWRFENTSLELSNTEVKGHSKLVMFYLKDITTNSSGNYQCVVKKGESEEFQEVALKVESISKPYHTDAESRSAVTVNYDETFVIDCGLTGNPLPDIIWIKDKNLYKGGEREGNLLKVSRARAEDDGKFQCLAMNRAGSTSNFIEVQVENVPKRTFFLYWVILILVALVVFVCIACIAVISCLSHKLFRNKMITKQKDIELKKLHEMKNREPEPMPEHVKQLPIEERTDYLPYPRKFEIAREKLEINEKIGSGNFGSVKKGLLSMADPKNPTEHRRRLPVAIKSTKHSSDVELQTMLYEELIIMCAIEKHPNVIALIGAVTTNLRKGELYLVTEYADNGDLLNYLRKHRETFHNTLIDRKGQVINENYSILSQQTESTRLLPPGYTLSTLDLLSFAFQIANGMLFLAGVPCVHRDLAARNVLITSNKICRIADFGLAKRYTDKNYYRAKPAALPVRWMAPEAVETYKFTEKTDVWSYGITLYEIFTLGCRPYSQVPDEELEAFLKNGKRNEQPKYCHDEVYALMNNCWHKSPGVRPDFNTCFHYLKGYMKKCAGEVRFFSLFFRKNKPVHNFSITNFLLLARVDEQLDMDLENQYKLGEWLMKNRSEIQERTRRPSNNEKPHIERYLNMESSA</sequence>
<feature type="region of interest" description="Disordered" evidence="21">
    <location>
        <begin position="1045"/>
        <end position="1070"/>
    </location>
</feature>
<keyword evidence="19" id="KW-0479">Metal-binding</keyword>
<dbReference type="Pfam" id="PF07714">
    <property type="entry name" value="PK_Tyr_Ser-Thr"/>
    <property type="match status" value="1"/>
</dbReference>
<feature type="binding site" evidence="19">
    <location>
        <position position="870"/>
    </location>
    <ligand>
        <name>Mg(2+)</name>
        <dbReference type="ChEBI" id="CHEBI:18420"/>
    </ligand>
</feature>
<evidence type="ECO:0000259" key="23">
    <source>
        <dbReference type="PROSITE" id="PS50011"/>
    </source>
</evidence>
<evidence type="ECO:0000256" key="14">
    <source>
        <dbReference type="ARBA" id="ARBA00023180"/>
    </source>
</evidence>
<evidence type="ECO:0000256" key="4">
    <source>
        <dbReference type="ARBA" id="ARBA00022679"/>
    </source>
</evidence>
<evidence type="ECO:0000256" key="5">
    <source>
        <dbReference type="ARBA" id="ARBA00022692"/>
    </source>
</evidence>
<evidence type="ECO:0000256" key="12">
    <source>
        <dbReference type="ARBA" id="ARBA00023157"/>
    </source>
</evidence>
<dbReference type="GO" id="GO:0045138">
    <property type="term" value="P:nematode male tail tip morphogenesis"/>
    <property type="evidence" value="ECO:0007669"/>
    <property type="project" value="UniProtKB-ARBA"/>
</dbReference>
<feature type="binding site" evidence="18">
    <location>
        <begin position="688"/>
        <end position="695"/>
    </location>
    <ligand>
        <name>ATP</name>
        <dbReference type="ChEBI" id="CHEBI:30616"/>
    </ligand>
</feature>
<keyword evidence="4" id="KW-0808">Transferase</keyword>
<dbReference type="SUPFAM" id="SSF56112">
    <property type="entry name" value="Protein kinase-like (PK-like)"/>
    <property type="match status" value="1"/>
</dbReference>
<keyword evidence="6 18" id="KW-0547">Nucleotide-binding</keyword>
<evidence type="ECO:0000259" key="24">
    <source>
        <dbReference type="PROSITE" id="PS50835"/>
    </source>
</evidence>
<dbReference type="InterPro" id="IPR001245">
    <property type="entry name" value="Ser-Thr/Tyr_kinase_cat_dom"/>
</dbReference>
<dbReference type="CDD" id="cd00192">
    <property type="entry name" value="PTKc"/>
    <property type="match status" value="1"/>
</dbReference>
<evidence type="ECO:0000256" key="21">
    <source>
        <dbReference type="SAM" id="MobiDB-lite"/>
    </source>
</evidence>
<evidence type="ECO:0000256" key="2">
    <source>
        <dbReference type="ARBA" id="ARBA00011902"/>
    </source>
</evidence>
<keyword evidence="8 18" id="KW-0067">ATP-binding</keyword>
<feature type="binding site" evidence="18 20">
    <location>
        <position position="720"/>
    </location>
    <ligand>
        <name>ATP</name>
        <dbReference type="ChEBI" id="CHEBI:30616"/>
    </ligand>
</feature>
<dbReference type="PIRSF" id="PIRSF000615">
    <property type="entry name" value="TyrPK_CSF1-R"/>
    <property type="match status" value="1"/>
</dbReference>
<evidence type="ECO:0000256" key="17">
    <source>
        <dbReference type="PIRSR" id="PIRSR000615-1"/>
    </source>
</evidence>
<comment type="subcellular location">
    <subcellularLocation>
        <location evidence="1">Cell membrane</location>
        <topology evidence="1">Single-pass membrane protein</topology>
    </subcellularLocation>
</comment>
<evidence type="ECO:0000256" key="16">
    <source>
        <dbReference type="ARBA" id="ARBA00051243"/>
    </source>
</evidence>
<evidence type="ECO:0000256" key="20">
    <source>
        <dbReference type="PROSITE-ProRule" id="PRU10141"/>
    </source>
</evidence>
<dbReference type="PROSITE" id="PS50011">
    <property type="entry name" value="PROTEIN_KINASE_DOM"/>
    <property type="match status" value="1"/>
</dbReference>
<dbReference type="OrthoDB" id="5912975at2759"/>
<dbReference type="SUPFAM" id="SSF48726">
    <property type="entry name" value="Immunoglobulin"/>
    <property type="match status" value="2"/>
</dbReference>
<name>A0A2G5SPJ8_9PELO</name>
<dbReference type="InterPro" id="IPR000719">
    <property type="entry name" value="Prot_kinase_dom"/>
</dbReference>
<feature type="transmembrane region" description="Helical" evidence="22">
    <location>
        <begin position="594"/>
        <end position="620"/>
    </location>
</feature>
<keyword evidence="12" id="KW-1015">Disulfide bond</keyword>
<evidence type="ECO:0000256" key="6">
    <source>
        <dbReference type="ARBA" id="ARBA00022741"/>
    </source>
</evidence>